<organism evidence="3 4">
    <name type="scientific">Polypterus senegalus</name>
    <name type="common">Senegal bichir</name>
    <dbReference type="NCBI Taxonomy" id="55291"/>
    <lineage>
        <taxon>Eukaryota</taxon>
        <taxon>Metazoa</taxon>
        <taxon>Chordata</taxon>
        <taxon>Craniata</taxon>
        <taxon>Vertebrata</taxon>
        <taxon>Euteleostomi</taxon>
        <taxon>Actinopterygii</taxon>
        <taxon>Polypteriformes</taxon>
        <taxon>Polypteridae</taxon>
        <taxon>Polypterus</taxon>
    </lineage>
</organism>
<keyword evidence="2" id="KW-0732">Signal</keyword>
<feature type="chain" id="PRO_5046936403" evidence="2">
    <location>
        <begin position="20"/>
        <end position="980"/>
    </location>
</feature>
<sequence length="980" mass="113283">MQLYFLVYVCWLQVPSALGHPGDGERTWLRFDQMPQPEDELFLYDTFPPDFVWAVGTAAYQVEGAFEKDGKGPSIWDRFTHRGNGTSSNGDEASDSYHQLQRDIHALSILGVTHYRFSISWPRVFPTGRSDSYNHAGVSYYRGLLNQLKKIRVQPVVTLYHWDLPDDLQRQYGGWSNPVVIELFKEYADFCFRTFGEDVKYWITIDNPFVVAWHGYGTGIVAPGIRSEPSLPFRVGHNLLKAHAAVWHLYNDKYRQKQQGQVSISLGSHGITPLHLTKESIKACQCSLSFVLGWFAKPLFNDGDYPQCMKVNLSSNLPSFTEDEKKYVNNTVDFFALSFGPVISFQLINDSLRFGQSETLNLRILLSWIKAEYNSPRVFIVENGWFVEGGTKTEDAINMYYIKRFVAETLKAIKYDKVNVIGYTAWSLVDGFEWYREYDIRRGLFYVDFTSPDLRRIQKTSGLFYQKLIEKNGFPVLPENEPIKHLSLHEGLYVKGSAGASDIFKVDFARSQFNDPNVYIWENTSTMLLKKVDGVTAPMRKPHCSDYDAIKQQVSQVRRMHVTHFNFPLNWTALVPNGNLSQANSTLFKYYRCFTSELLRANVTPIVTLWHWTESDPGWLGIDNVQPFADYARLCFQKLGDLVKFWITLNEPNTRDRSFDMGHTLLKAHASAWHIYDKDFREEQNGKISITLHANWIESAYPFTRNDGEPATRVLEFSLGWFSEPIFGSGDYPTIMRDWVQQRNHLDLYNHRLPFFTKEEKELVHKSFDFFALSHYTTALVSEVKNEKVRSNDITEVVYLSDSTWLKSPKNMPVVPWGLRKVLNWVKSKYENVPVYIMANGIDVENEKIEDKLRLHYHHQYINEALKAYLLDGVNLQGYFAYAFSDQTDPGFGLYGYIHDEYYEKLTLGYYRSIIDQNGFPASSSVQQKCASEQESCRICALLLTNRSLLAMSLVGVGFTLTTTFTICYLRRLARRYHRA</sequence>
<dbReference type="PROSITE" id="PS00653">
    <property type="entry name" value="GLYCOSYL_HYDROL_F1_2"/>
    <property type="match status" value="1"/>
</dbReference>
<dbReference type="PRINTS" id="PR00131">
    <property type="entry name" value="GLHYDRLASE1"/>
</dbReference>
<evidence type="ECO:0000313" key="4">
    <source>
        <dbReference type="Proteomes" id="UP001166052"/>
    </source>
</evidence>
<dbReference type="InterPro" id="IPR033132">
    <property type="entry name" value="GH_1_N_CS"/>
</dbReference>
<dbReference type="PANTHER" id="PTHR10353">
    <property type="entry name" value="GLYCOSYL HYDROLASE"/>
    <property type="match status" value="1"/>
</dbReference>
<reference evidence="3" key="1">
    <citation type="journal article" date="2021" name="Cell">
        <title>Tracing the genetic footprints of vertebrate landing in non-teleost ray-finned fishes.</title>
        <authorList>
            <person name="Bi X."/>
            <person name="Wang K."/>
            <person name="Yang L."/>
            <person name="Pan H."/>
            <person name="Jiang H."/>
            <person name="Wei Q."/>
            <person name="Fang M."/>
            <person name="Yu H."/>
            <person name="Zhu C."/>
            <person name="Cai Y."/>
            <person name="He Y."/>
            <person name="Gan X."/>
            <person name="Zeng H."/>
            <person name="Yu D."/>
            <person name="Zhu Y."/>
            <person name="Jiang H."/>
            <person name="Qiu Q."/>
            <person name="Yang H."/>
            <person name="Zhang Y.E."/>
            <person name="Wang W."/>
            <person name="Zhu M."/>
            <person name="He S."/>
            <person name="Zhang G."/>
        </authorList>
    </citation>
    <scope>NUCLEOTIDE SEQUENCE</scope>
    <source>
        <strain evidence="3">Bchr_001</strain>
    </source>
</reference>
<feature type="non-terminal residue" evidence="3">
    <location>
        <position position="1"/>
    </location>
</feature>
<dbReference type="PANTHER" id="PTHR10353:SF10">
    <property type="entry name" value="KLOTHO"/>
    <property type="match status" value="1"/>
</dbReference>
<feature type="non-terminal residue" evidence="3">
    <location>
        <position position="980"/>
    </location>
</feature>
<feature type="transmembrane region" description="Helical" evidence="1">
    <location>
        <begin position="949"/>
        <end position="970"/>
    </location>
</feature>
<dbReference type="Proteomes" id="UP001166052">
    <property type="component" value="Unassembled WGS sequence"/>
</dbReference>
<feature type="signal peptide" evidence="2">
    <location>
        <begin position="1"/>
        <end position="19"/>
    </location>
</feature>
<comment type="caution">
    <text evidence="3">The sequence shown here is derived from an EMBL/GenBank/DDBJ whole genome shotgun (WGS) entry which is preliminary data.</text>
</comment>
<evidence type="ECO:0000313" key="3">
    <source>
        <dbReference type="EMBL" id="MBN3290641.1"/>
    </source>
</evidence>
<dbReference type="SUPFAM" id="SSF51445">
    <property type="entry name" value="(Trans)glycosidases"/>
    <property type="match status" value="2"/>
</dbReference>
<dbReference type="Gene3D" id="3.20.20.80">
    <property type="entry name" value="Glycosidases"/>
    <property type="match status" value="2"/>
</dbReference>
<dbReference type="InterPro" id="IPR017853">
    <property type="entry name" value="GH"/>
</dbReference>
<dbReference type="InterPro" id="IPR001360">
    <property type="entry name" value="Glyco_hydro_1"/>
</dbReference>
<name>A0ABS2YV80_POLSE</name>
<evidence type="ECO:0000256" key="1">
    <source>
        <dbReference type="SAM" id="Phobius"/>
    </source>
</evidence>
<accession>A0ABS2YV80</accession>
<dbReference type="Pfam" id="PF00232">
    <property type="entry name" value="Glyco_hydro_1"/>
    <property type="match status" value="3"/>
</dbReference>
<keyword evidence="1" id="KW-0472">Membrane</keyword>
<keyword evidence="1" id="KW-0812">Transmembrane</keyword>
<keyword evidence="4" id="KW-1185">Reference proteome</keyword>
<keyword evidence="1" id="KW-1133">Transmembrane helix</keyword>
<gene>
    <name evidence="3" type="primary">Kl</name>
    <name evidence="3" type="ORF">GTO92_0012084</name>
</gene>
<evidence type="ECO:0000256" key="2">
    <source>
        <dbReference type="SAM" id="SignalP"/>
    </source>
</evidence>
<dbReference type="EMBL" id="JAAWVN010009002">
    <property type="protein sequence ID" value="MBN3290641.1"/>
    <property type="molecule type" value="Genomic_DNA"/>
</dbReference>
<protein>
    <submittedName>
        <fullName evidence="3">KLOT protein</fullName>
    </submittedName>
</protein>
<proteinExistence type="predicted"/>